<dbReference type="EMBL" id="ASPP01044485">
    <property type="protein sequence ID" value="ETN99247.1"/>
    <property type="molecule type" value="Genomic_DNA"/>
</dbReference>
<accession>X6LB48</accession>
<organism evidence="2 3">
    <name type="scientific">Reticulomyxa filosa</name>
    <dbReference type="NCBI Taxonomy" id="46433"/>
    <lineage>
        <taxon>Eukaryota</taxon>
        <taxon>Sar</taxon>
        <taxon>Rhizaria</taxon>
        <taxon>Retaria</taxon>
        <taxon>Foraminifera</taxon>
        <taxon>Monothalamids</taxon>
        <taxon>Reticulomyxidae</taxon>
        <taxon>Reticulomyxa</taxon>
    </lineage>
</organism>
<evidence type="ECO:0000256" key="1">
    <source>
        <dbReference type="SAM" id="Phobius"/>
    </source>
</evidence>
<feature type="non-terminal residue" evidence="2">
    <location>
        <position position="1"/>
    </location>
</feature>
<evidence type="ECO:0008006" key="4">
    <source>
        <dbReference type="Google" id="ProtNLM"/>
    </source>
</evidence>
<dbReference type="AlphaFoldDB" id="X6LB48"/>
<proteinExistence type="predicted"/>
<sequence>TPGEPNPLQFSTMDLCSSTLEVQNVSDHAIILKGFYLTNLDKSKKFLLPPGRVLKPSFVIFYFYFCFMFFFFFIIVSCMIMAVDVDVQLNYAGERVKIIVGNDSNLRVAEGDLWWNESVWSGTKDEIARLYDSSNQEISRVEISPEMLHEKVRSCKNCLIIMCLIFFFV</sequence>
<gene>
    <name evidence="2" type="ORF">RFI_38234</name>
</gene>
<name>X6LB48_RETFI</name>
<keyword evidence="3" id="KW-1185">Reference proteome</keyword>
<keyword evidence="1" id="KW-1133">Transmembrane helix</keyword>
<keyword evidence="1" id="KW-0472">Membrane</keyword>
<feature type="transmembrane region" description="Helical" evidence="1">
    <location>
        <begin position="59"/>
        <end position="83"/>
    </location>
</feature>
<protein>
    <recommendedName>
        <fullName evidence="4">LTD domain-containing protein</fullName>
    </recommendedName>
</protein>
<comment type="caution">
    <text evidence="2">The sequence shown here is derived from an EMBL/GenBank/DDBJ whole genome shotgun (WGS) entry which is preliminary data.</text>
</comment>
<dbReference type="Proteomes" id="UP000023152">
    <property type="component" value="Unassembled WGS sequence"/>
</dbReference>
<evidence type="ECO:0000313" key="2">
    <source>
        <dbReference type="EMBL" id="ETN99247.1"/>
    </source>
</evidence>
<keyword evidence="1" id="KW-0812">Transmembrane</keyword>
<reference evidence="2 3" key="1">
    <citation type="journal article" date="2013" name="Curr. Biol.">
        <title>The Genome of the Foraminiferan Reticulomyxa filosa.</title>
        <authorList>
            <person name="Glockner G."/>
            <person name="Hulsmann N."/>
            <person name="Schleicher M."/>
            <person name="Noegel A.A."/>
            <person name="Eichinger L."/>
            <person name="Gallinger C."/>
            <person name="Pawlowski J."/>
            <person name="Sierra R."/>
            <person name="Euteneuer U."/>
            <person name="Pillet L."/>
            <person name="Moustafa A."/>
            <person name="Platzer M."/>
            <person name="Groth M."/>
            <person name="Szafranski K."/>
            <person name="Schliwa M."/>
        </authorList>
    </citation>
    <scope>NUCLEOTIDE SEQUENCE [LARGE SCALE GENOMIC DNA]</scope>
</reference>
<evidence type="ECO:0000313" key="3">
    <source>
        <dbReference type="Proteomes" id="UP000023152"/>
    </source>
</evidence>